<dbReference type="InterPro" id="IPR008217">
    <property type="entry name" value="Ccc1_fam"/>
</dbReference>
<dbReference type="Pfam" id="PF01988">
    <property type="entry name" value="VIT1"/>
    <property type="match status" value="1"/>
</dbReference>
<accession>A0ABY8LBZ8</accession>
<evidence type="ECO:0000256" key="2">
    <source>
        <dbReference type="ARBA" id="ARBA00022692"/>
    </source>
</evidence>
<comment type="subcellular location">
    <subcellularLocation>
        <location evidence="1">Endomembrane system</location>
        <topology evidence="1">Multi-pass membrane protein</topology>
    </subcellularLocation>
</comment>
<evidence type="ECO:0000256" key="5">
    <source>
        <dbReference type="SAM" id="Phobius"/>
    </source>
</evidence>
<keyword evidence="7" id="KW-1185">Reference proteome</keyword>
<feature type="transmembrane region" description="Helical" evidence="5">
    <location>
        <begin position="204"/>
        <end position="226"/>
    </location>
</feature>
<dbReference type="RefSeq" id="WP_279965567.1">
    <property type="nucleotide sequence ID" value="NZ_CP122537.1"/>
</dbReference>
<feature type="transmembrane region" description="Helical" evidence="5">
    <location>
        <begin position="173"/>
        <end position="192"/>
    </location>
</feature>
<evidence type="ECO:0000256" key="1">
    <source>
        <dbReference type="ARBA" id="ARBA00004127"/>
    </source>
</evidence>
<dbReference type="PANTHER" id="PTHR31851">
    <property type="entry name" value="FE(2+)/MN(2+) TRANSPORTER PCL1"/>
    <property type="match status" value="1"/>
</dbReference>
<organism evidence="6 7">
    <name type="scientific">Jannaschia ovalis</name>
    <dbReference type="NCBI Taxonomy" id="3038773"/>
    <lineage>
        <taxon>Bacteria</taxon>
        <taxon>Pseudomonadati</taxon>
        <taxon>Pseudomonadota</taxon>
        <taxon>Alphaproteobacteria</taxon>
        <taxon>Rhodobacterales</taxon>
        <taxon>Roseobacteraceae</taxon>
        <taxon>Jannaschia</taxon>
    </lineage>
</organism>
<protein>
    <submittedName>
        <fullName evidence="6">VIT1/CCC1 transporter family protein</fullName>
    </submittedName>
</protein>
<feature type="transmembrane region" description="Helical" evidence="5">
    <location>
        <begin position="147"/>
        <end position="167"/>
    </location>
</feature>
<feature type="transmembrane region" description="Helical" evidence="5">
    <location>
        <begin position="14"/>
        <end position="34"/>
    </location>
</feature>
<gene>
    <name evidence="6" type="ORF">P8627_00730</name>
</gene>
<evidence type="ECO:0000313" key="6">
    <source>
        <dbReference type="EMBL" id="WGH78816.1"/>
    </source>
</evidence>
<proteinExistence type="predicted"/>
<dbReference type="EMBL" id="CP122537">
    <property type="protein sequence ID" value="WGH78816.1"/>
    <property type="molecule type" value="Genomic_DNA"/>
</dbReference>
<reference evidence="6 7" key="1">
    <citation type="submission" date="2023-04" db="EMBL/GenBank/DDBJ databases">
        <title>Jannaschia ovalis sp. nov., a marine bacterium isolated from sea tidal flat.</title>
        <authorList>
            <person name="Kwon D.Y."/>
            <person name="Kim J.-J."/>
        </authorList>
    </citation>
    <scope>NUCLEOTIDE SEQUENCE [LARGE SCALE GENOMIC DNA]</scope>
    <source>
        <strain evidence="6 7">GRR-S6-38</strain>
    </source>
</reference>
<evidence type="ECO:0000256" key="4">
    <source>
        <dbReference type="ARBA" id="ARBA00023136"/>
    </source>
</evidence>
<feature type="transmembrane region" description="Helical" evidence="5">
    <location>
        <begin position="40"/>
        <end position="58"/>
    </location>
</feature>
<keyword evidence="3 5" id="KW-1133">Transmembrane helix</keyword>
<name>A0ABY8LBZ8_9RHOB</name>
<sequence>MGARRGVREYLRQIVFGGNDGIVTTFAVVAGFSGAGAGEVAGIGTAAVIVFGVANLAADAMSMGMGEWLSDRAQRDVWRAGRTRLAAMTRETRVARLTESLRDAGLDADPARDAARAIERSPDLTARLVLSTDGVEQAPEEGALARALVTFAAFVAFGLIPLLPFFVSGAGGADLRASALATLAALLLLGLLRWRATGIPLWRSLLETVGLGALCAAAAWGAGAALA</sequence>
<evidence type="ECO:0000256" key="3">
    <source>
        <dbReference type="ARBA" id="ARBA00022989"/>
    </source>
</evidence>
<keyword evidence="2 5" id="KW-0812">Transmembrane</keyword>
<dbReference type="Proteomes" id="UP001243420">
    <property type="component" value="Chromosome"/>
</dbReference>
<keyword evidence="4 5" id="KW-0472">Membrane</keyword>
<evidence type="ECO:0000313" key="7">
    <source>
        <dbReference type="Proteomes" id="UP001243420"/>
    </source>
</evidence>